<evidence type="ECO:0000313" key="3">
    <source>
        <dbReference type="Proteomes" id="UP000002019"/>
    </source>
</evidence>
<dbReference type="HOGENOM" id="CLU_094953_0_0_0"/>
<evidence type="ECO:0000259" key="1">
    <source>
        <dbReference type="Pfam" id="PF00174"/>
    </source>
</evidence>
<proteinExistence type="predicted"/>
<dbReference type="Gene3D" id="3.90.420.10">
    <property type="entry name" value="Oxidoreductase, molybdopterin-binding domain"/>
    <property type="match status" value="1"/>
</dbReference>
<name>B0VF06_CLOAI</name>
<dbReference type="AlphaFoldDB" id="B0VF06"/>
<gene>
    <name evidence="2" type="ordered locus">CLOAM1711</name>
</gene>
<reference evidence="2 3" key="1">
    <citation type="journal article" date="2008" name="J. Bacteriol.">
        <title>'Candidatus Cloacamonas acidaminovorans': genome sequence reconstruction provides a first glimpse of a new bacterial division.</title>
        <authorList>
            <person name="Pelletier E."/>
            <person name="Kreimeyer A."/>
            <person name="Bocs S."/>
            <person name="Rouy Z."/>
            <person name="Gyapay G."/>
            <person name="Chouari R."/>
            <person name="Riviere D."/>
            <person name="Ganesan A."/>
            <person name="Daegelen P."/>
            <person name="Sghir A."/>
            <person name="Cohen G.N."/>
            <person name="Medigue C."/>
            <person name="Weissenbach J."/>
            <person name="Le Paslier D."/>
        </authorList>
    </citation>
    <scope>NUCLEOTIDE SEQUENCE [LARGE SCALE GENOMIC DNA]</scope>
    <source>
        <strain evidence="3">Evry</strain>
    </source>
</reference>
<feature type="domain" description="Oxidoreductase molybdopterin-binding" evidence="1">
    <location>
        <begin position="20"/>
        <end position="162"/>
    </location>
</feature>
<dbReference type="Proteomes" id="UP000002019">
    <property type="component" value="Chromosome"/>
</dbReference>
<dbReference type="OrthoDB" id="9778777at2"/>
<accession>B0VF06</accession>
<dbReference type="eggNOG" id="COG2041">
    <property type="taxonomic scope" value="Bacteria"/>
</dbReference>
<dbReference type="PANTHER" id="PTHR43032:SF4">
    <property type="entry name" value="OXIDOREDUCTASE MOLYBDOPTERIN-BINDING DOMAIN-CONTAINING PROTEIN"/>
    <property type="match status" value="1"/>
</dbReference>
<dbReference type="SUPFAM" id="SSF56524">
    <property type="entry name" value="Oxidoreductase molybdopterin-binding domain"/>
    <property type="match status" value="1"/>
</dbReference>
<dbReference type="PANTHER" id="PTHR43032">
    <property type="entry name" value="PROTEIN-METHIONINE-SULFOXIDE REDUCTASE"/>
    <property type="match status" value="1"/>
</dbReference>
<dbReference type="KEGG" id="caci:CLOAM1711"/>
<dbReference type="EMBL" id="CU466930">
    <property type="protein sequence ID" value="CAO81547.1"/>
    <property type="molecule type" value="Genomic_DNA"/>
</dbReference>
<evidence type="ECO:0000313" key="2">
    <source>
        <dbReference type="EMBL" id="CAO81547.1"/>
    </source>
</evidence>
<dbReference type="InterPro" id="IPR036374">
    <property type="entry name" value="OxRdtase_Mopterin-bd_sf"/>
</dbReference>
<dbReference type="STRING" id="459349.CLOAM1711"/>
<organism evidence="2 3">
    <name type="scientific">Cloacimonas acidaminovorans (strain Evry)</name>
    <dbReference type="NCBI Taxonomy" id="459349"/>
    <lineage>
        <taxon>Bacteria</taxon>
        <taxon>Pseudomonadati</taxon>
        <taxon>Candidatus Cloacimonadota</taxon>
        <taxon>Candidatus Cloacimonadia</taxon>
        <taxon>Candidatus Cloacimonadales</taxon>
        <taxon>Candidatus Cloacimonadaceae</taxon>
        <taxon>Candidatus Cloacimonas</taxon>
    </lineage>
</organism>
<dbReference type="RefSeq" id="WP_015425405.1">
    <property type="nucleotide sequence ID" value="NC_020449.1"/>
</dbReference>
<sequence length="199" mass="22719">MHKLTKLNTPIFWAEGHPGSLKRENWQIEVSGSCEKPGIFTWENLLALPQKEVKGRLTSVTRWSVEGFWQGIPLSEILQAVAVKENCRYIRFWSINKIYDTSIPIEIANKEKSLLAYSFDGELLTEDYGGPIRAFIPYLWGYKSAKSVVAIELMDYYVPGFWEKRGYTDSGEIEAGPCRDLNDGGKIKYIPDGEVLKFN</sequence>
<protein>
    <submittedName>
        <fullName evidence="2">Molybdopterin-binding oxidoreductase</fullName>
    </submittedName>
</protein>
<keyword evidence="3" id="KW-1185">Reference proteome</keyword>
<dbReference type="Pfam" id="PF00174">
    <property type="entry name" value="Oxidored_molyb"/>
    <property type="match status" value="1"/>
</dbReference>
<dbReference type="InterPro" id="IPR000572">
    <property type="entry name" value="OxRdtase_Mopterin-bd_dom"/>
</dbReference>